<dbReference type="Pfam" id="PF10324">
    <property type="entry name" value="7TM_GPCR_Srw"/>
    <property type="match status" value="1"/>
</dbReference>
<evidence type="ECO:0000256" key="4">
    <source>
        <dbReference type="ARBA" id="ARBA00023136"/>
    </source>
</evidence>
<accession>A0A0K0FMS9</accession>
<feature type="transmembrane region" description="Helical" evidence="5">
    <location>
        <begin position="329"/>
        <end position="351"/>
    </location>
</feature>
<reference evidence="7" key="1">
    <citation type="submission" date="2014-07" db="EMBL/GenBank/DDBJ databases">
        <authorList>
            <person name="Martin A.A"/>
            <person name="De Silva N."/>
        </authorList>
    </citation>
    <scope>NUCLEOTIDE SEQUENCE</scope>
</reference>
<dbReference type="InterPro" id="IPR000276">
    <property type="entry name" value="GPCR_Rhodpsn"/>
</dbReference>
<dbReference type="PANTHER" id="PTHR46273">
    <property type="entry name" value="MYOSUPPRESSIN RECEPTOR 1, ISOFORM B-RELATED"/>
    <property type="match status" value="1"/>
</dbReference>
<dbReference type="InterPro" id="IPR053219">
    <property type="entry name" value="GPCR_Dmsr-1"/>
</dbReference>
<evidence type="ECO:0000313" key="7">
    <source>
        <dbReference type="Proteomes" id="UP000035680"/>
    </source>
</evidence>
<reference evidence="8" key="2">
    <citation type="submission" date="2015-08" db="UniProtKB">
        <authorList>
            <consortium name="WormBaseParasite"/>
        </authorList>
    </citation>
    <scope>IDENTIFICATION</scope>
</reference>
<dbReference type="InterPro" id="IPR017452">
    <property type="entry name" value="GPCR_Rhodpsn_7TM"/>
</dbReference>
<dbReference type="AlphaFoldDB" id="A0A0K0FMS9"/>
<evidence type="ECO:0000313" key="8">
    <source>
        <dbReference type="WBParaSite" id="SVE_1030800.1"/>
    </source>
</evidence>
<feature type="transmembrane region" description="Helical" evidence="5">
    <location>
        <begin position="244"/>
        <end position="261"/>
    </location>
</feature>
<organism evidence="7 8">
    <name type="scientific">Strongyloides venezuelensis</name>
    <name type="common">Threadworm</name>
    <dbReference type="NCBI Taxonomy" id="75913"/>
    <lineage>
        <taxon>Eukaryota</taxon>
        <taxon>Metazoa</taxon>
        <taxon>Ecdysozoa</taxon>
        <taxon>Nematoda</taxon>
        <taxon>Chromadorea</taxon>
        <taxon>Rhabditida</taxon>
        <taxon>Tylenchina</taxon>
        <taxon>Panagrolaimomorpha</taxon>
        <taxon>Strongyloidoidea</taxon>
        <taxon>Strongyloididae</taxon>
        <taxon>Strongyloides</taxon>
    </lineage>
</organism>
<dbReference type="InterPro" id="IPR019427">
    <property type="entry name" value="7TM_GPCR_serpentine_rcpt_Srw"/>
</dbReference>
<evidence type="ECO:0000256" key="2">
    <source>
        <dbReference type="ARBA" id="ARBA00022692"/>
    </source>
</evidence>
<feature type="domain" description="G-protein coupled receptors family 1 profile" evidence="6">
    <location>
        <begin position="50"/>
        <end position="349"/>
    </location>
</feature>
<dbReference type="STRING" id="75913.A0A0K0FMS9"/>
<feature type="transmembrane region" description="Helical" evidence="5">
    <location>
        <begin position="38"/>
        <end position="58"/>
    </location>
</feature>
<evidence type="ECO:0000256" key="1">
    <source>
        <dbReference type="ARBA" id="ARBA00004370"/>
    </source>
</evidence>
<dbReference type="PRINTS" id="PR00237">
    <property type="entry name" value="GPCRRHODOPSN"/>
</dbReference>
<dbReference type="Gene3D" id="1.20.1070.10">
    <property type="entry name" value="Rhodopsin 7-helix transmembrane proteins"/>
    <property type="match status" value="1"/>
</dbReference>
<keyword evidence="4 5" id="KW-0472">Membrane</keyword>
<protein>
    <submittedName>
        <fullName evidence="8">G_PROTEIN_RECEP_F1_2 domain-containing protein</fullName>
    </submittedName>
</protein>
<comment type="subcellular location">
    <subcellularLocation>
        <location evidence="1">Membrane</location>
    </subcellularLocation>
</comment>
<dbReference type="CDD" id="cd14978">
    <property type="entry name" value="7tmA_FMRFamide_R-like"/>
    <property type="match status" value="1"/>
</dbReference>
<feature type="transmembrane region" description="Helical" evidence="5">
    <location>
        <begin position="109"/>
        <end position="140"/>
    </location>
</feature>
<dbReference type="GO" id="GO:0005886">
    <property type="term" value="C:plasma membrane"/>
    <property type="evidence" value="ECO:0007669"/>
    <property type="project" value="TreeGrafter"/>
</dbReference>
<evidence type="ECO:0000259" key="6">
    <source>
        <dbReference type="PROSITE" id="PS50262"/>
    </source>
</evidence>
<evidence type="ECO:0000256" key="3">
    <source>
        <dbReference type="ARBA" id="ARBA00022989"/>
    </source>
</evidence>
<keyword evidence="3 5" id="KW-1133">Transmembrane helix</keyword>
<dbReference type="GO" id="GO:0008528">
    <property type="term" value="F:G protein-coupled peptide receptor activity"/>
    <property type="evidence" value="ECO:0007669"/>
    <property type="project" value="InterPro"/>
</dbReference>
<dbReference type="PANTHER" id="PTHR46273:SF2">
    <property type="entry name" value="G-PROTEIN COUPLED RECEPTORS FAMILY 1 PROFILE DOMAIN-CONTAINING PROTEIN"/>
    <property type="match status" value="1"/>
</dbReference>
<dbReference type="Proteomes" id="UP000035680">
    <property type="component" value="Unassembled WGS sequence"/>
</dbReference>
<name>A0A0K0FMS9_STRVS</name>
<proteinExistence type="predicted"/>
<dbReference type="SUPFAM" id="SSF81321">
    <property type="entry name" value="Family A G protein-coupled receptor-like"/>
    <property type="match status" value="1"/>
</dbReference>
<dbReference type="PROSITE" id="PS50262">
    <property type="entry name" value="G_PROTEIN_RECEP_F1_2"/>
    <property type="match status" value="1"/>
</dbReference>
<feature type="transmembrane region" description="Helical" evidence="5">
    <location>
        <begin position="292"/>
        <end position="317"/>
    </location>
</feature>
<sequence>MVICDNDPVLFDTNNTVTMFFLNNIKYFGNSYKNIHPYISLFICIFGVIINFIHIIVLTRKNLRKSAVNCIMTVVAICDMLTMLTYLIYNFHFRIAISFKFFNCINPFSYVWILFLYLHATSSIFLHSLTLWLAVAMAFLRRITFKIKSIKSSLQNSIMAYKICFLITIIVFISTIPNIMVHKITKTSVIWNSENNKEYCSTSSNNYTLMTEVIYTLDFAEIAKKDNCKIFKANLWLTGIFNKLIPSFLLFLLSFSLIYKLKKAHKKRKKIFNQCRKISINEQKNKKFKTTVLLLGILVVFLLTELPQGFIIIFSAIWTNDVFLEIYNYIADFLDLLSLTNSLVNFFMYCIMSSRYRVTFANVVFKRNFGNISNLPSRMTNSLFTRDPTICRSETFSKTKKQRSINIRKNTHQSIYSLNYTDKKFKKNSQSSSGFVKNKRYMGLSERALNTNRSDTSSFSNSSSLYSHYNWKRENSHEVKSLFTGVYCFEEYNQNTYYDNEENQIVDV</sequence>
<feature type="transmembrane region" description="Helical" evidence="5">
    <location>
        <begin position="70"/>
        <end position="89"/>
    </location>
</feature>
<evidence type="ECO:0000256" key="5">
    <source>
        <dbReference type="SAM" id="Phobius"/>
    </source>
</evidence>
<keyword evidence="2 5" id="KW-0812">Transmembrane</keyword>
<feature type="transmembrane region" description="Helical" evidence="5">
    <location>
        <begin position="160"/>
        <end position="181"/>
    </location>
</feature>
<keyword evidence="7" id="KW-1185">Reference proteome</keyword>
<dbReference type="WBParaSite" id="SVE_1030800.1">
    <property type="protein sequence ID" value="SVE_1030800.1"/>
    <property type="gene ID" value="SVE_1030800"/>
</dbReference>